<dbReference type="InterPro" id="IPR009061">
    <property type="entry name" value="DNA-bd_dom_put_sf"/>
</dbReference>
<sequence>MPHKYHFDDETPLYVISIAAQLSGLHPQTLRQYDRLGLVSPGRTLGHNRLYSQRDINRLRTVASLSADGISLVGIERILELQEQLERALLQLEILQEQVQSNAIVVWRPRRD</sequence>
<dbReference type="PANTHER" id="PTHR30204:SF58">
    <property type="entry name" value="HTH-TYPE TRANSCRIPTIONAL REGULATOR YFMP"/>
    <property type="match status" value="1"/>
</dbReference>
<dbReference type="EMBL" id="CAESAJ010000006">
    <property type="protein sequence ID" value="CAB4330466.1"/>
    <property type="molecule type" value="Genomic_DNA"/>
</dbReference>
<dbReference type="SMART" id="SM00422">
    <property type="entry name" value="HTH_MERR"/>
    <property type="match status" value="1"/>
</dbReference>
<dbReference type="InterPro" id="IPR047057">
    <property type="entry name" value="MerR_fam"/>
</dbReference>
<dbReference type="Gene3D" id="1.10.1660.10">
    <property type="match status" value="1"/>
</dbReference>
<keyword evidence="2" id="KW-0175">Coiled coil</keyword>
<dbReference type="GO" id="GO:0003677">
    <property type="term" value="F:DNA binding"/>
    <property type="evidence" value="ECO:0007669"/>
    <property type="project" value="UniProtKB-KW"/>
</dbReference>
<feature type="domain" description="HTH merR-type" evidence="3">
    <location>
        <begin position="13"/>
        <end position="81"/>
    </location>
</feature>
<dbReference type="PROSITE" id="PS00552">
    <property type="entry name" value="HTH_MERR_1"/>
    <property type="match status" value="1"/>
</dbReference>
<dbReference type="InterPro" id="IPR000551">
    <property type="entry name" value="MerR-type_HTH_dom"/>
</dbReference>
<dbReference type="AlphaFoldDB" id="A0A6J5YL24"/>
<evidence type="ECO:0000256" key="1">
    <source>
        <dbReference type="ARBA" id="ARBA00023125"/>
    </source>
</evidence>
<accession>A0A6J5YL24</accession>
<evidence type="ECO:0000259" key="3">
    <source>
        <dbReference type="PROSITE" id="PS50937"/>
    </source>
</evidence>
<keyword evidence="1" id="KW-0238">DNA-binding</keyword>
<dbReference type="PRINTS" id="PR00040">
    <property type="entry name" value="HTHMERR"/>
</dbReference>
<dbReference type="NCBIfam" id="NF047375">
    <property type="entry name" value="HeatShock_HspR"/>
    <property type="match status" value="1"/>
</dbReference>
<feature type="coiled-coil region" evidence="2">
    <location>
        <begin position="75"/>
        <end position="102"/>
    </location>
</feature>
<dbReference type="PROSITE" id="PS50937">
    <property type="entry name" value="HTH_MERR_2"/>
    <property type="match status" value="1"/>
</dbReference>
<name>A0A6J5YL24_9ZZZZ</name>
<dbReference type="Pfam" id="PF13411">
    <property type="entry name" value="MerR_1"/>
    <property type="match status" value="1"/>
</dbReference>
<dbReference type="GO" id="GO:0003700">
    <property type="term" value="F:DNA-binding transcription factor activity"/>
    <property type="evidence" value="ECO:0007669"/>
    <property type="project" value="InterPro"/>
</dbReference>
<proteinExistence type="predicted"/>
<evidence type="ECO:0000256" key="2">
    <source>
        <dbReference type="SAM" id="Coils"/>
    </source>
</evidence>
<protein>
    <submittedName>
        <fullName evidence="4">Unannotated protein</fullName>
    </submittedName>
</protein>
<dbReference type="PANTHER" id="PTHR30204">
    <property type="entry name" value="REDOX-CYCLING DRUG-SENSING TRANSCRIPTIONAL ACTIVATOR SOXR"/>
    <property type="match status" value="1"/>
</dbReference>
<gene>
    <name evidence="4" type="ORF">UFOPK3770_00125</name>
</gene>
<evidence type="ECO:0000313" key="4">
    <source>
        <dbReference type="EMBL" id="CAB4330466.1"/>
    </source>
</evidence>
<dbReference type="SUPFAM" id="SSF46955">
    <property type="entry name" value="Putative DNA-binding domain"/>
    <property type="match status" value="1"/>
</dbReference>
<reference evidence="4" key="1">
    <citation type="submission" date="2020-05" db="EMBL/GenBank/DDBJ databases">
        <authorList>
            <person name="Chiriac C."/>
            <person name="Salcher M."/>
            <person name="Ghai R."/>
            <person name="Kavagutti S V."/>
        </authorList>
    </citation>
    <scope>NUCLEOTIDE SEQUENCE</scope>
</reference>
<organism evidence="4">
    <name type="scientific">freshwater metagenome</name>
    <dbReference type="NCBI Taxonomy" id="449393"/>
    <lineage>
        <taxon>unclassified sequences</taxon>
        <taxon>metagenomes</taxon>
        <taxon>ecological metagenomes</taxon>
    </lineage>
</organism>